<dbReference type="GO" id="GO:0030255">
    <property type="term" value="P:protein secretion by the type IV secretion system"/>
    <property type="evidence" value="ECO:0007669"/>
    <property type="project" value="InterPro"/>
</dbReference>
<dbReference type="AlphaFoldDB" id="A0A6S7BUY8"/>
<keyword evidence="8" id="KW-1185">Reference proteome</keyword>
<dbReference type="InterPro" id="IPR026264">
    <property type="entry name" value="VirB8/PtlE"/>
</dbReference>
<dbReference type="SUPFAM" id="SSF54427">
    <property type="entry name" value="NTF2-like"/>
    <property type="match status" value="1"/>
</dbReference>
<evidence type="ECO:0000256" key="1">
    <source>
        <dbReference type="ARBA" id="ARBA00004167"/>
    </source>
</evidence>
<dbReference type="Gene3D" id="3.10.450.230">
    <property type="entry name" value="VirB8 protein"/>
    <property type="match status" value="1"/>
</dbReference>
<dbReference type="InterPro" id="IPR007430">
    <property type="entry name" value="VirB8"/>
</dbReference>
<sequence length="231" mass="26140">MSFEDPKLSLQQELDRNRSLDQDLLTEVLSSRAKAWRVAVSAFVLAFLAVGALASLLLSYTPQPPYVVRVNDATGEVENVSQLGDAQEDYGPRIARYFVTQYVLSCEGYDWRTLQNMYDRCGLFSSPDVQQQYHAKFEDDPRTGREALDKKYGEHTRLVINVRSITPGPNQTATVRFTRSEMGPQRSPNTEQFIATIAYRFVNAPMPESVIRDNPLGFQVISYSTAVETLR</sequence>
<dbReference type="InterPro" id="IPR032710">
    <property type="entry name" value="NTF2-like_dom_sf"/>
</dbReference>
<comment type="subcellular location">
    <subcellularLocation>
        <location evidence="1">Membrane</location>
        <topology evidence="1">Single-pass membrane protein</topology>
    </subcellularLocation>
</comment>
<protein>
    <submittedName>
        <fullName evidence="7">Type IV secretion system protein virB8</fullName>
    </submittedName>
</protein>
<evidence type="ECO:0000256" key="5">
    <source>
        <dbReference type="SAM" id="Phobius"/>
    </source>
</evidence>
<dbReference type="Pfam" id="PF04335">
    <property type="entry name" value="VirB8"/>
    <property type="match status" value="1"/>
</dbReference>
<accession>A0A6S7BUY8</accession>
<dbReference type="RefSeq" id="WP_050445746.1">
    <property type="nucleotide sequence ID" value="NZ_CADIJQ010000018.1"/>
</dbReference>
<keyword evidence="3 5" id="KW-1133">Transmembrane helix</keyword>
<reference evidence="7 8" key="1">
    <citation type="submission" date="2020-04" db="EMBL/GenBank/DDBJ databases">
        <authorList>
            <person name="De Canck E."/>
        </authorList>
    </citation>
    <scope>NUCLEOTIDE SEQUENCE [LARGE SCALE GENOMIC DNA]</scope>
    <source>
        <strain evidence="7 8">LMG 3441</strain>
    </source>
</reference>
<keyword evidence="2 5" id="KW-0812">Transmembrane</keyword>
<dbReference type="CDD" id="cd16424">
    <property type="entry name" value="VirB8"/>
    <property type="match status" value="1"/>
</dbReference>
<organism evidence="7 8">
    <name type="scientific">Achromobacter kerstersii</name>
    <dbReference type="NCBI Taxonomy" id="1353890"/>
    <lineage>
        <taxon>Bacteria</taxon>
        <taxon>Pseudomonadati</taxon>
        <taxon>Pseudomonadota</taxon>
        <taxon>Betaproteobacteria</taxon>
        <taxon>Burkholderiales</taxon>
        <taxon>Alcaligenaceae</taxon>
        <taxon>Achromobacter</taxon>
    </lineage>
</organism>
<feature type="transmembrane region" description="Helical" evidence="5">
    <location>
        <begin position="38"/>
        <end position="60"/>
    </location>
</feature>
<evidence type="ECO:0000313" key="7">
    <source>
        <dbReference type="EMBL" id="CAB3743746.1"/>
    </source>
</evidence>
<keyword evidence="4 5" id="KW-0472">Membrane</keyword>
<dbReference type="GO" id="GO:0016020">
    <property type="term" value="C:membrane"/>
    <property type="evidence" value="ECO:0007669"/>
    <property type="project" value="UniProtKB-SubCell"/>
</dbReference>
<evidence type="ECO:0000313" key="8">
    <source>
        <dbReference type="Proteomes" id="UP000494269"/>
    </source>
</evidence>
<evidence type="ECO:0000256" key="3">
    <source>
        <dbReference type="ARBA" id="ARBA00022989"/>
    </source>
</evidence>
<gene>
    <name evidence="7" type="primary">virB8_1</name>
    <name evidence="7" type="ORF">LMG3441_06049</name>
</gene>
<dbReference type="Proteomes" id="UP000494269">
    <property type="component" value="Unassembled WGS sequence"/>
</dbReference>
<evidence type="ECO:0000259" key="6">
    <source>
        <dbReference type="Pfam" id="PF04335"/>
    </source>
</evidence>
<dbReference type="PIRSF" id="PIRSF003299">
    <property type="entry name" value="VirB8_PtlE"/>
    <property type="match status" value="1"/>
</dbReference>
<feature type="domain" description="Bacterial virulence protein VirB8" evidence="6">
    <location>
        <begin position="18"/>
        <end position="226"/>
    </location>
</feature>
<evidence type="ECO:0000256" key="2">
    <source>
        <dbReference type="ARBA" id="ARBA00022692"/>
    </source>
</evidence>
<name>A0A6S7BUY8_9BURK</name>
<dbReference type="EMBL" id="CADIJQ010000018">
    <property type="protein sequence ID" value="CAB3743746.1"/>
    <property type="molecule type" value="Genomic_DNA"/>
</dbReference>
<evidence type="ECO:0000256" key="4">
    <source>
        <dbReference type="ARBA" id="ARBA00023136"/>
    </source>
</evidence>
<proteinExistence type="predicted"/>